<evidence type="ECO:0000256" key="2">
    <source>
        <dbReference type="ARBA" id="ARBA00022771"/>
    </source>
</evidence>
<evidence type="ECO:0000313" key="7">
    <source>
        <dbReference type="EMBL" id="PON73758.1"/>
    </source>
</evidence>
<dbReference type="PANTHER" id="PTHR31717">
    <property type="entry name" value="ZINC FINGER PROTEIN CONSTANS-LIKE 10"/>
    <property type="match status" value="1"/>
</dbReference>
<evidence type="ECO:0000256" key="5">
    <source>
        <dbReference type="SAM" id="MobiDB-lite"/>
    </source>
</evidence>
<dbReference type="InterPro" id="IPR000315">
    <property type="entry name" value="Znf_B-box"/>
</dbReference>
<dbReference type="PROSITE" id="PS50119">
    <property type="entry name" value="ZF_BBOX"/>
    <property type="match status" value="2"/>
</dbReference>
<evidence type="ECO:0000259" key="6">
    <source>
        <dbReference type="PROSITE" id="PS50119"/>
    </source>
</evidence>
<comment type="caution">
    <text evidence="7">The sequence shown here is derived from an EMBL/GenBank/DDBJ whole genome shotgun (WGS) entry which is preliminary data.</text>
</comment>
<dbReference type="EMBL" id="JXTB01000032">
    <property type="protein sequence ID" value="PON73758.1"/>
    <property type="molecule type" value="Genomic_DNA"/>
</dbReference>
<gene>
    <name evidence="7" type="ORF">PanWU01x14_056460</name>
</gene>
<keyword evidence="3" id="KW-0862">Zinc</keyword>
<keyword evidence="1" id="KW-0479">Metal-binding</keyword>
<dbReference type="Proteomes" id="UP000237105">
    <property type="component" value="Unassembled WGS sequence"/>
</dbReference>
<feature type="region of interest" description="Disordered" evidence="5">
    <location>
        <begin position="335"/>
        <end position="361"/>
    </location>
</feature>
<organism evidence="7 8">
    <name type="scientific">Parasponia andersonii</name>
    <name type="common">Sponia andersonii</name>
    <dbReference type="NCBI Taxonomy" id="3476"/>
    <lineage>
        <taxon>Eukaryota</taxon>
        <taxon>Viridiplantae</taxon>
        <taxon>Streptophyta</taxon>
        <taxon>Embryophyta</taxon>
        <taxon>Tracheophyta</taxon>
        <taxon>Spermatophyta</taxon>
        <taxon>Magnoliopsida</taxon>
        <taxon>eudicotyledons</taxon>
        <taxon>Gunneridae</taxon>
        <taxon>Pentapetalae</taxon>
        <taxon>rosids</taxon>
        <taxon>fabids</taxon>
        <taxon>Rosales</taxon>
        <taxon>Cannabaceae</taxon>
        <taxon>Parasponia</taxon>
    </lineage>
</organism>
<evidence type="ECO:0000256" key="1">
    <source>
        <dbReference type="ARBA" id="ARBA00022723"/>
    </source>
</evidence>
<feature type="compositionally biased region" description="Basic and acidic residues" evidence="5">
    <location>
        <begin position="335"/>
        <end position="347"/>
    </location>
</feature>
<reference evidence="8" key="1">
    <citation type="submission" date="2016-06" db="EMBL/GenBank/DDBJ databases">
        <title>Parallel loss of symbiosis genes in relatives of nitrogen-fixing non-legume Parasponia.</title>
        <authorList>
            <person name="Van Velzen R."/>
            <person name="Holmer R."/>
            <person name="Bu F."/>
            <person name="Rutten L."/>
            <person name="Van Zeijl A."/>
            <person name="Liu W."/>
            <person name="Santuari L."/>
            <person name="Cao Q."/>
            <person name="Sharma T."/>
            <person name="Shen D."/>
            <person name="Roswanjaya Y."/>
            <person name="Wardhani T."/>
            <person name="Kalhor M.S."/>
            <person name="Jansen J."/>
            <person name="Van den Hoogen J."/>
            <person name="Gungor B."/>
            <person name="Hartog M."/>
            <person name="Hontelez J."/>
            <person name="Verver J."/>
            <person name="Yang W.-C."/>
            <person name="Schijlen E."/>
            <person name="Repin R."/>
            <person name="Schilthuizen M."/>
            <person name="Schranz E."/>
            <person name="Heidstra R."/>
            <person name="Miyata K."/>
            <person name="Fedorova E."/>
            <person name="Kohlen W."/>
            <person name="Bisseling T."/>
            <person name="Smit S."/>
            <person name="Geurts R."/>
        </authorList>
    </citation>
    <scope>NUCLEOTIDE SEQUENCE [LARGE SCALE GENOMIC DNA]</scope>
    <source>
        <strain evidence="8">cv. WU1-14</strain>
    </source>
</reference>
<keyword evidence="8" id="KW-1185">Reference proteome</keyword>
<dbReference type="PANTHER" id="PTHR31717:SF40">
    <property type="entry name" value="ZINC FINGER PROTEIN CONSTANS-LIKE 10"/>
    <property type="match status" value="1"/>
</dbReference>
<feature type="region of interest" description="Disordered" evidence="5">
    <location>
        <begin position="208"/>
        <end position="235"/>
    </location>
</feature>
<dbReference type="GO" id="GO:0008270">
    <property type="term" value="F:zinc ion binding"/>
    <property type="evidence" value="ECO:0007669"/>
    <property type="project" value="UniProtKB-KW"/>
</dbReference>
<sequence>MEKICEFCARLRAVIYCKADAAHLCLSCDAKVHSANALSKRHLRAIVCDSCRFRSANVQCLDHQMFVCRICDGSLHEASSRHQRRAIRSFMGSPSDKDFAALWGFKLSELESVTTNNGNQFFVSSSSCGSGDSSVVNLGTARSEVGVSNRQVKVLQKSNCFILQQIIDLKRVQLNEGGNPSPLINDQEPSSVASSMRHYAKKVNENLDQTFQNSPDPGNDLRQNESSNFRELKGDPFPSPFSQLDHYPTSSNVGIPLHGETSWQCRSPFQSSQLWSQNMQDLGVCEELVWDDDFKIPDVDLTFRNFEELFDQDPIRALLDDKEVSYSSMDKDLSLDKLDNPHSRTMEDTSVASSVSDMDRDMGSSKANIDDKFNNPGSMNYMSCPIRPSYSSMSLSVSRFSAESGGGDSLDNDFSPYIAGGEPSTNLPDFDFGARENAKLRYKEKKKSRL</sequence>
<feature type="domain" description="B box-type" evidence="6">
    <location>
        <begin position="1"/>
        <end position="47"/>
    </location>
</feature>
<accession>A0A2P5DKF0</accession>
<proteinExistence type="predicted"/>
<dbReference type="CDD" id="cd19821">
    <property type="entry name" value="Bbox1_BBX-like"/>
    <property type="match status" value="2"/>
</dbReference>
<evidence type="ECO:0000313" key="8">
    <source>
        <dbReference type="Proteomes" id="UP000237105"/>
    </source>
</evidence>
<dbReference type="InterPro" id="IPR049808">
    <property type="entry name" value="CONSTANS-like_Bbox1"/>
</dbReference>
<feature type="domain" description="B box-type" evidence="6">
    <location>
        <begin position="43"/>
        <end position="87"/>
    </location>
</feature>
<protein>
    <submittedName>
        <fullName evidence="7">B-box-type zinc finger</fullName>
    </submittedName>
</protein>
<name>A0A2P5DKF0_PARAD</name>
<dbReference type="SMART" id="SM00336">
    <property type="entry name" value="BBOX"/>
    <property type="match status" value="2"/>
</dbReference>
<evidence type="ECO:0000256" key="3">
    <source>
        <dbReference type="ARBA" id="ARBA00022833"/>
    </source>
</evidence>
<evidence type="ECO:0000256" key="4">
    <source>
        <dbReference type="PROSITE-ProRule" id="PRU00024"/>
    </source>
</evidence>
<dbReference type="OrthoDB" id="1588981at2759"/>
<dbReference type="AlphaFoldDB" id="A0A2P5DKF0"/>
<feature type="region of interest" description="Disordered" evidence="5">
    <location>
        <begin position="401"/>
        <end position="433"/>
    </location>
</feature>
<keyword evidence="2 4" id="KW-0863">Zinc-finger</keyword>